<keyword evidence="5 6" id="KW-0472">Membrane</keyword>
<dbReference type="CDD" id="cd06261">
    <property type="entry name" value="TM_PBP2"/>
    <property type="match status" value="1"/>
</dbReference>
<proteinExistence type="predicted"/>
<keyword evidence="4 6" id="KW-1133">Transmembrane helix</keyword>
<feature type="transmembrane region" description="Helical" evidence="6">
    <location>
        <begin position="132"/>
        <end position="158"/>
    </location>
</feature>
<dbReference type="PANTHER" id="PTHR30177">
    <property type="entry name" value="GLYCINE BETAINE/L-PROLINE TRANSPORT SYSTEM PERMEASE PROTEIN PROW"/>
    <property type="match status" value="1"/>
</dbReference>
<protein>
    <submittedName>
        <fullName evidence="8">Carnitine transport permease protein OpuCB</fullName>
    </submittedName>
</protein>
<evidence type="ECO:0000256" key="1">
    <source>
        <dbReference type="ARBA" id="ARBA00004141"/>
    </source>
</evidence>
<evidence type="ECO:0000256" key="3">
    <source>
        <dbReference type="ARBA" id="ARBA00022692"/>
    </source>
</evidence>
<dbReference type="GO" id="GO:0055085">
    <property type="term" value="P:transmembrane transport"/>
    <property type="evidence" value="ECO:0007669"/>
    <property type="project" value="InterPro"/>
</dbReference>
<evidence type="ECO:0000259" key="7">
    <source>
        <dbReference type="PROSITE" id="PS50928"/>
    </source>
</evidence>
<keyword evidence="3 6" id="KW-0812">Transmembrane</keyword>
<organism evidence="8">
    <name type="scientific">bioreactor metagenome</name>
    <dbReference type="NCBI Taxonomy" id="1076179"/>
    <lineage>
        <taxon>unclassified sequences</taxon>
        <taxon>metagenomes</taxon>
        <taxon>ecological metagenomes</taxon>
    </lineage>
</organism>
<feature type="domain" description="ABC transmembrane type-1" evidence="7">
    <location>
        <begin position="18"/>
        <end position="197"/>
    </location>
</feature>
<dbReference type="SUPFAM" id="SSF161098">
    <property type="entry name" value="MetI-like"/>
    <property type="match status" value="1"/>
</dbReference>
<comment type="subcellular location">
    <subcellularLocation>
        <location evidence="1">Membrane</location>
        <topology evidence="1">Multi-pass membrane protein</topology>
    </subcellularLocation>
</comment>
<dbReference type="Gene3D" id="1.10.3720.10">
    <property type="entry name" value="MetI-like"/>
    <property type="match status" value="1"/>
</dbReference>
<name>A0A644X0I6_9ZZZZ</name>
<feature type="transmembrane region" description="Helical" evidence="6">
    <location>
        <begin position="21"/>
        <end position="43"/>
    </location>
</feature>
<dbReference type="PROSITE" id="PS50928">
    <property type="entry name" value="ABC_TM1"/>
    <property type="match status" value="1"/>
</dbReference>
<evidence type="ECO:0000256" key="4">
    <source>
        <dbReference type="ARBA" id="ARBA00022989"/>
    </source>
</evidence>
<dbReference type="FunFam" id="1.10.3720.10:FF:000001">
    <property type="entry name" value="Glycine betaine ABC transporter, permease"/>
    <property type="match status" value="1"/>
</dbReference>
<comment type="caution">
    <text evidence="8">The sequence shown here is derived from an EMBL/GenBank/DDBJ whole genome shotgun (WGS) entry which is preliminary data.</text>
</comment>
<dbReference type="InterPro" id="IPR000515">
    <property type="entry name" value="MetI-like"/>
</dbReference>
<sequence length="213" mass="22652">MRMITFFSKNYEAMFASLGQHIALVLIAVGLGMAIAIPSGVLLTRHKKIAPYFLALAGTVQTIPGLVMLGFALIIMGIGTLPALAVLTIYSILPILRNTYTGITEVQPAYKDAAKGIGMTKRQVLFKVELPLALPTIVSGIRISAVYIVSWATLAGMIGAGGLGDWIWTGLATYNTDYILAGAIPSAILAFAFSALIGFVQKLITPRGLRRNA</sequence>
<dbReference type="InterPro" id="IPR051204">
    <property type="entry name" value="ABC_transp_perm/SBD"/>
</dbReference>
<gene>
    <name evidence="8" type="primary">opuCB_5</name>
    <name evidence="8" type="ORF">SDC9_55987</name>
</gene>
<dbReference type="GO" id="GO:0016020">
    <property type="term" value="C:membrane"/>
    <property type="evidence" value="ECO:0007669"/>
    <property type="project" value="UniProtKB-SubCell"/>
</dbReference>
<dbReference type="InterPro" id="IPR035906">
    <property type="entry name" value="MetI-like_sf"/>
</dbReference>
<reference evidence="8" key="1">
    <citation type="submission" date="2019-08" db="EMBL/GenBank/DDBJ databases">
        <authorList>
            <person name="Kucharzyk K."/>
            <person name="Murdoch R.W."/>
            <person name="Higgins S."/>
            <person name="Loffler F."/>
        </authorList>
    </citation>
    <scope>NUCLEOTIDE SEQUENCE</scope>
</reference>
<feature type="transmembrane region" description="Helical" evidence="6">
    <location>
        <begin position="178"/>
        <end position="200"/>
    </location>
</feature>
<dbReference type="GO" id="GO:0031460">
    <property type="term" value="P:glycine betaine transport"/>
    <property type="evidence" value="ECO:0007669"/>
    <property type="project" value="TreeGrafter"/>
</dbReference>
<dbReference type="EMBL" id="VSSQ01001597">
    <property type="protein sequence ID" value="MPM09665.1"/>
    <property type="molecule type" value="Genomic_DNA"/>
</dbReference>
<feature type="transmembrane region" description="Helical" evidence="6">
    <location>
        <begin position="63"/>
        <end position="90"/>
    </location>
</feature>
<evidence type="ECO:0000313" key="8">
    <source>
        <dbReference type="EMBL" id="MPM09665.1"/>
    </source>
</evidence>
<dbReference type="AlphaFoldDB" id="A0A644X0I6"/>
<evidence type="ECO:0000256" key="6">
    <source>
        <dbReference type="SAM" id="Phobius"/>
    </source>
</evidence>
<evidence type="ECO:0000256" key="2">
    <source>
        <dbReference type="ARBA" id="ARBA00022448"/>
    </source>
</evidence>
<accession>A0A644X0I6</accession>
<dbReference type="Pfam" id="PF00528">
    <property type="entry name" value="BPD_transp_1"/>
    <property type="match status" value="1"/>
</dbReference>
<dbReference type="PANTHER" id="PTHR30177:SF4">
    <property type="entry name" value="OSMOPROTECTANT IMPORT PERMEASE PROTEIN OSMW"/>
    <property type="match status" value="1"/>
</dbReference>
<evidence type="ECO:0000256" key="5">
    <source>
        <dbReference type="ARBA" id="ARBA00023136"/>
    </source>
</evidence>
<keyword evidence="2" id="KW-0813">Transport</keyword>